<dbReference type="Pfam" id="PF00412">
    <property type="entry name" value="LIM"/>
    <property type="match status" value="2"/>
</dbReference>
<evidence type="ECO:0000256" key="3">
    <source>
        <dbReference type="ARBA" id="ARBA00023038"/>
    </source>
</evidence>
<dbReference type="Gene3D" id="2.10.110.10">
    <property type="entry name" value="Cysteine Rich Protein"/>
    <property type="match status" value="2"/>
</dbReference>
<feature type="compositionally biased region" description="Polar residues" evidence="4">
    <location>
        <begin position="275"/>
        <end position="298"/>
    </location>
</feature>
<feature type="compositionally biased region" description="Basic and acidic residues" evidence="4">
    <location>
        <begin position="1150"/>
        <end position="1168"/>
    </location>
</feature>
<sequence>MVKVEVNGVTHPSRGEEDPKSPEGQADSLKVFKKMRIRTRVDVDSRRKKFEEGDFDSGSKKKRKKKRGTDKENEQRMQNGQSTVIGRYTVTPVLLTSSDESEEEPRRQRRERTSSSSSSSDDESQGSSPFLMKKSSGHYLMSAVETGLSPPSVPDSSVYQAPTSNSFIVVHQLDPSLMSTPNHTSSALGDDSLDETQSFSSVPRPPRKFKSVHSLGDISQVSDYCSEDANILLDDIADDDPEKMETSKEFKGVCKANSVSMVYSSEDNLDDDSPPLTNRRFSANTVRRSSYQMNTSHGTPVLSDSPASLPSDPPLSVSQRRELLLARMHGQNRKERLDSWHSETPVSSNMNDSVSSYSLPRPPKSPQVADWERTRSLKISSKLLTTSPFLMPQDRVKSLSIGSVETPRTSIQSEALGTGVSVKAMCASFLNLKNNGPSPTERPRFPRKSSLLAGQSVKDMRSLFAGQGNDSPDASTAGKKLIRTTIDPEKVARKFSQGSAEAVTSLCRKCEKQVFQMEMIKAEKASWHKKCFRCKECDKQLSVDTYQSHEGQLYCKPHFRQIFQPKAVEDNFMDSTTPQQVDPSEVIIRENVPMELPSDVVRSSSCAHVRDFEELASSVDLKSRFMVFEKVGESGDDDNSPNSNVPVKRSPSILSKMAKFNRDGLPDDFEIPEEEEESSEEEEDNEQDPDVIRNRYKVKEEIKFEGMSDLKSKWEGGEVGKNGGAEKRKEEITRFRQMVCRGKQSAIKEQYQQAVLQSENLKTPRDTPKDIVDSGCKSIRERFEKGEIQKEHGEEETTPKEEEMKILKKADTAKTARNLFKELDASAHKQENQLPRSTSLSSIGTTRRWGSELQLQTSPSAVIQPLEIVRSSDKPEEVTVETESIANKFRYFETFKEPERQKREFRITPPREGQVKEPSPEPVTPASVQQRELPAQLSDTTRKMLSKFRELESKKEEVPEGIKPIRRITPPPEYYEEEASEEEEEEEESEEESDSENNGADIQVLRELQRARSMREKFENWEKSVENNNQVNLLESEFSSIERTGDIRARFESLGNEKSTPKATPRVKRFVAPEPQPSCYSCHTSVYPMEMLEAFGHVLHKTCLKCSDCKRAITLNTVSLLDGAILCEVHHKQKFLAKGRYTSSPPKPVGAKEDRELRQEELNHDDRSPSSSGFSEEE</sequence>
<feature type="region of interest" description="Disordered" evidence="4">
    <location>
        <begin position="265"/>
        <end position="316"/>
    </location>
</feature>
<dbReference type="EMBL" id="OB660654">
    <property type="protein sequence ID" value="CAD7225754.1"/>
    <property type="molecule type" value="Genomic_DNA"/>
</dbReference>
<reference evidence="5" key="1">
    <citation type="submission" date="2020-11" db="EMBL/GenBank/DDBJ databases">
        <authorList>
            <person name="Tran Van P."/>
        </authorList>
    </citation>
    <scope>NUCLEOTIDE SEQUENCE</scope>
</reference>
<feature type="region of interest" description="Disordered" evidence="4">
    <location>
        <begin position="825"/>
        <end position="852"/>
    </location>
</feature>
<dbReference type="AlphaFoldDB" id="A0A7R8WBC7"/>
<feature type="region of interest" description="Disordered" evidence="4">
    <location>
        <begin position="782"/>
        <end position="803"/>
    </location>
</feature>
<feature type="compositionally biased region" description="Low complexity" evidence="4">
    <location>
        <begin position="300"/>
        <end position="316"/>
    </location>
</feature>
<gene>
    <name evidence="5" type="ORF">CTOB1V02_LOCUS3686</name>
</gene>
<feature type="compositionally biased region" description="Basic and acidic residues" evidence="4">
    <location>
        <begin position="947"/>
        <end position="960"/>
    </location>
</feature>
<feature type="compositionally biased region" description="Polar residues" evidence="4">
    <location>
        <begin position="1169"/>
        <end position="1178"/>
    </location>
</feature>
<evidence type="ECO:0000256" key="2">
    <source>
        <dbReference type="ARBA" id="ARBA00022833"/>
    </source>
</evidence>
<keyword evidence="3" id="KW-0440">LIM domain</keyword>
<feature type="compositionally biased region" description="Acidic residues" evidence="4">
    <location>
        <begin position="974"/>
        <end position="995"/>
    </location>
</feature>
<protein>
    <submittedName>
        <fullName evidence="5">Uncharacterized protein</fullName>
    </submittedName>
</protein>
<feature type="region of interest" description="Disordered" evidence="4">
    <location>
        <begin position="330"/>
        <end position="371"/>
    </location>
</feature>
<feature type="region of interest" description="Disordered" evidence="4">
    <location>
        <begin position="900"/>
        <end position="1002"/>
    </location>
</feature>
<feature type="compositionally biased region" description="Polar residues" evidence="4">
    <location>
        <begin position="832"/>
        <end position="845"/>
    </location>
</feature>
<feature type="region of interest" description="Disordered" evidence="4">
    <location>
        <begin position="1139"/>
        <end position="1178"/>
    </location>
</feature>
<dbReference type="SUPFAM" id="SSF57716">
    <property type="entry name" value="Glucocorticoid receptor-like (DNA-binding domain)"/>
    <property type="match status" value="3"/>
</dbReference>
<dbReference type="PROSITE" id="PS00478">
    <property type="entry name" value="LIM_DOMAIN_1"/>
    <property type="match status" value="1"/>
</dbReference>
<dbReference type="InterPro" id="IPR001781">
    <property type="entry name" value="Znf_LIM"/>
</dbReference>
<dbReference type="GO" id="GO:0046872">
    <property type="term" value="F:metal ion binding"/>
    <property type="evidence" value="ECO:0007669"/>
    <property type="project" value="UniProtKB-KW"/>
</dbReference>
<dbReference type="OrthoDB" id="25654at2759"/>
<proteinExistence type="predicted"/>
<evidence type="ECO:0000256" key="4">
    <source>
        <dbReference type="SAM" id="MobiDB-lite"/>
    </source>
</evidence>
<name>A0A7R8WBC7_9CRUS</name>
<accession>A0A7R8WBC7</accession>
<evidence type="ECO:0000313" key="5">
    <source>
        <dbReference type="EMBL" id="CAD7225754.1"/>
    </source>
</evidence>
<keyword evidence="1" id="KW-0479">Metal-binding</keyword>
<dbReference type="PANTHER" id="PTHR24206">
    <property type="entry name" value="OS06G0237300 PROTEIN"/>
    <property type="match status" value="1"/>
</dbReference>
<feature type="compositionally biased region" description="Polar residues" evidence="4">
    <location>
        <begin position="178"/>
        <end position="187"/>
    </location>
</feature>
<keyword evidence="2" id="KW-0862">Zinc</keyword>
<feature type="compositionally biased region" description="Basic and acidic residues" evidence="4">
    <location>
        <begin position="39"/>
        <end position="52"/>
    </location>
</feature>
<feature type="region of interest" description="Disordered" evidence="4">
    <location>
        <begin position="632"/>
        <end position="694"/>
    </location>
</feature>
<feature type="compositionally biased region" description="Low complexity" evidence="4">
    <location>
        <begin position="346"/>
        <end position="358"/>
    </location>
</feature>
<dbReference type="CDD" id="cd09445">
    <property type="entry name" value="LIM_Mical_like_2"/>
    <property type="match status" value="1"/>
</dbReference>
<dbReference type="SMART" id="SM00132">
    <property type="entry name" value="LIM"/>
    <property type="match status" value="2"/>
</dbReference>
<feature type="compositionally biased region" description="Basic and acidic residues" evidence="4">
    <location>
        <begin position="332"/>
        <end position="341"/>
    </location>
</feature>
<dbReference type="CDD" id="cd09358">
    <property type="entry name" value="LIM_Mical_like"/>
    <property type="match status" value="1"/>
</dbReference>
<feature type="region of interest" description="Disordered" evidence="4">
    <location>
        <begin position="1"/>
        <end position="134"/>
    </location>
</feature>
<feature type="compositionally biased region" description="Low complexity" evidence="4">
    <location>
        <begin position="114"/>
        <end position="129"/>
    </location>
</feature>
<organism evidence="5">
    <name type="scientific">Cyprideis torosa</name>
    <dbReference type="NCBI Taxonomy" id="163714"/>
    <lineage>
        <taxon>Eukaryota</taxon>
        <taxon>Metazoa</taxon>
        <taxon>Ecdysozoa</taxon>
        <taxon>Arthropoda</taxon>
        <taxon>Crustacea</taxon>
        <taxon>Oligostraca</taxon>
        <taxon>Ostracoda</taxon>
        <taxon>Podocopa</taxon>
        <taxon>Podocopida</taxon>
        <taxon>Cytherocopina</taxon>
        <taxon>Cytheroidea</taxon>
        <taxon>Cytherideidae</taxon>
        <taxon>Cyprideis</taxon>
    </lineage>
</organism>
<feature type="compositionally biased region" description="Acidic residues" evidence="4">
    <location>
        <begin position="666"/>
        <end position="689"/>
    </location>
</feature>
<evidence type="ECO:0000256" key="1">
    <source>
        <dbReference type="ARBA" id="ARBA00022723"/>
    </source>
</evidence>
<dbReference type="PROSITE" id="PS50023">
    <property type="entry name" value="LIM_DOMAIN_2"/>
    <property type="match status" value="2"/>
</dbReference>
<feature type="region of interest" description="Disordered" evidence="4">
    <location>
        <begin position="178"/>
        <end position="207"/>
    </location>
</feature>